<dbReference type="PROSITE" id="PS00893">
    <property type="entry name" value="NUDIX_BOX"/>
    <property type="match status" value="1"/>
</dbReference>
<dbReference type="RefSeq" id="WP_033159341.1">
    <property type="nucleotide sequence ID" value="NZ_JAXARY010000008.1"/>
</dbReference>
<reference evidence="4 5" key="1">
    <citation type="submission" date="2023-11" db="EMBL/GenBank/DDBJ databases">
        <authorList>
            <person name="Ouyang M.-Y."/>
        </authorList>
    </citation>
    <scope>NUCLEOTIDE SEQUENCE [LARGE SCALE GENOMIC DNA]</scope>
    <source>
        <strain evidence="4 5">OY6</strain>
    </source>
</reference>
<comment type="caution">
    <text evidence="4">The sequence shown here is derived from an EMBL/GenBank/DDBJ whole genome shotgun (WGS) entry which is preliminary data.</text>
</comment>
<dbReference type="Pfam" id="PF00293">
    <property type="entry name" value="NUDIX"/>
    <property type="match status" value="1"/>
</dbReference>
<dbReference type="PROSITE" id="PS51462">
    <property type="entry name" value="NUDIX"/>
    <property type="match status" value="1"/>
</dbReference>
<dbReference type="Proteomes" id="UP001284537">
    <property type="component" value="Unassembled WGS sequence"/>
</dbReference>
<gene>
    <name evidence="4" type="ORF">QLH52_10520</name>
</gene>
<comment type="cofactor">
    <cofactor evidence="1">
        <name>Mg(2+)</name>
        <dbReference type="ChEBI" id="CHEBI:18420"/>
    </cofactor>
</comment>
<keyword evidence="2" id="KW-0378">Hydrolase</keyword>
<evidence type="ECO:0000259" key="3">
    <source>
        <dbReference type="PROSITE" id="PS51462"/>
    </source>
</evidence>
<evidence type="ECO:0000313" key="4">
    <source>
        <dbReference type="EMBL" id="MDX8127718.1"/>
    </source>
</evidence>
<sequence length="167" mass="19021">MHNELLDVVDNDDTVIAQQPRSVIHANSLRHRAVHILVFNDAGQLFLQKRSMKKDLNKGLWDTSAAGHVDAGESYDRCAPRELKEELGIFAESLESLFKLEPSTDLGMEFIQVYRCRHNGPFSLAADEIDEGCWADPDNLDKRVAKNDPTLTLTFKIIWQRFRNIAN</sequence>
<dbReference type="CDD" id="cd04692">
    <property type="entry name" value="NUDIX_Hydrolase"/>
    <property type="match status" value="1"/>
</dbReference>
<dbReference type="InterPro" id="IPR000086">
    <property type="entry name" value="NUDIX_hydrolase_dom"/>
</dbReference>
<feature type="domain" description="Nudix hydrolase" evidence="3">
    <location>
        <begin position="29"/>
        <end position="157"/>
    </location>
</feature>
<evidence type="ECO:0000256" key="1">
    <source>
        <dbReference type="ARBA" id="ARBA00001946"/>
    </source>
</evidence>
<dbReference type="PANTHER" id="PTHR10885:SF0">
    <property type="entry name" value="ISOPENTENYL-DIPHOSPHATE DELTA-ISOMERASE"/>
    <property type="match status" value="1"/>
</dbReference>
<accession>A0ABU4UE45</accession>
<evidence type="ECO:0000256" key="2">
    <source>
        <dbReference type="ARBA" id="ARBA00022801"/>
    </source>
</evidence>
<dbReference type="EMBL" id="JAXARY010000008">
    <property type="protein sequence ID" value="MDX8127718.1"/>
    <property type="molecule type" value="Genomic_DNA"/>
</dbReference>
<dbReference type="Gene3D" id="3.90.79.10">
    <property type="entry name" value="Nucleoside Triphosphate Pyrophosphohydrolase"/>
    <property type="match status" value="1"/>
</dbReference>
<evidence type="ECO:0000313" key="5">
    <source>
        <dbReference type="Proteomes" id="UP001284537"/>
    </source>
</evidence>
<protein>
    <submittedName>
        <fullName evidence="4">NUDIX domain-containing protein</fullName>
    </submittedName>
</protein>
<dbReference type="PANTHER" id="PTHR10885">
    <property type="entry name" value="ISOPENTENYL-DIPHOSPHATE DELTA-ISOMERASE"/>
    <property type="match status" value="1"/>
</dbReference>
<name>A0ABU4UE45_9GAMM</name>
<dbReference type="SUPFAM" id="SSF55811">
    <property type="entry name" value="Nudix"/>
    <property type="match status" value="1"/>
</dbReference>
<proteinExistence type="predicted"/>
<organism evidence="4 5">
    <name type="scientific">Methylomonas defluvii</name>
    <dbReference type="NCBI Taxonomy" id="3045149"/>
    <lineage>
        <taxon>Bacteria</taxon>
        <taxon>Pseudomonadati</taxon>
        <taxon>Pseudomonadota</taxon>
        <taxon>Gammaproteobacteria</taxon>
        <taxon>Methylococcales</taxon>
        <taxon>Methylococcaceae</taxon>
        <taxon>Methylomonas</taxon>
    </lineage>
</organism>
<dbReference type="InterPro" id="IPR020084">
    <property type="entry name" value="NUDIX_hydrolase_CS"/>
</dbReference>
<keyword evidence="5" id="KW-1185">Reference proteome</keyword>
<dbReference type="InterPro" id="IPR015797">
    <property type="entry name" value="NUDIX_hydrolase-like_dom_sf"/>
</dbReference>